<evidence type="ECO:0000313" key="2">
    <source>
        <dbReference type="EMBL" id="THG30091.1"/>
    </source>
</evidence>
<dbReference type="InterPro" id="IPR025997">
    <property type="entry name" value="SBP_2_dom"/>
</dbReference>
<dbReference type="EMBL" id="SSSM01000005">
    <property type="protein sequence ID" value="THG30091.1"/>
    <property type="molecule type" value="Genomic_DNA"/>
</dbReference>
<feature type="domain" description="Periplasmic binding protein" evidence="1">
    <location>
        <begin position="104"/>
        <end position="330"/>
    </location>
</feature>
<proteinExistence type="predicted"/>
<dbReference type="RefSeq" id="WP_136428497.1">
    <property type="nucleotide sequence ID" value="NZ_SSSM01000005.1"/>
</dbReference>
<keyword evidence="3" id="KW-1185">Reference proteome</keyword>
<dbReference type="Proteomes" id="UP000309133">
    <property type="component" value="Unassembled WGS sequence"/>
</dbReference>
<dbReference type="OrthoDB" id="3216652at2"/>
<dbReference type="PROSITE" id="PS51257">
    <property type="entry name" value="PROKAR_LIPOPROTEIN"/>
    <property type="match status" value="1"/>
</dbReference>
<dbReference type="AlphaFoldDB" id="A0A4S4FJ15"/>
<comment type="caution">
    <text evidence="2">The sequence shown here is derived from an EMBL/GenBank/DDBJ whole genome shotgun (WGS) entry which is preliminary data.</text>
</comment>
<gene>
    <name evidence="2" type="ORF">E6C64_15765</name>
</gene>
<protein>
    <recommendedName>
        <fullName evidence="1">Periplasmic binding protein domain-containing protein</fullName>
    </recommendedName>
</protein>
<evidence type="ECO:0000259" key="1">
    <source>
        <dbReference type="Pfam" id="PF13407"/>
    </source>
</evidence>
<dbReference type="Gene3D" id="3.40.50.2300">
    <property type="match status" value="2"/>
</dbReference>
<dbReference type="Pfam" id="PF13407">
    <property type="entry name" value="Peripla_BP_4"/>
    <property type="match status" value="1"/>
</dbReference>
<dbReference type="InterPro" id="IPR028082">
    <property type="entry name" value="Peripla_BP_I"/>
</dbReference>
<reference evidence="2 3" key="1">
    <citation type="submission" date="2019-04" db="EMBL/GenBank/DDBJ databases">
        <authorList>
            <person name="Jiang L."/>
        </authorList>
    </citation>
    <scope>NUCLEOTIDE SEQUENCE [LARGE SCALE GENOMIC DNA]</scope>
    <source>
        <strain evidence="2 3">YIM 131853</strain>
    </source>
</reference>
<evidence type="ECO:0000313" key="3">
    <source>
        <dbReference type="Proteomes" id="UP000309133"/>
    </source>
</evidence>
<dbReference type="SUPFAM" id="SSF53822">
    <property type="entry name" value="Periplasmic binding protein-like I"/>
    <property type="match status" value="1"/>
</dbReference>
<name>A0A4S4FJ15_9MICO</name>
<organism evidence="2 3">
    <name type="scientific">Naasia lichenicola</name>
    <dbReference type="NCBI Taxonomy" id="2565933"/>
    <lineage>
        <taxon>Bacteria</taxon>
        <taxon>Bacillati</taxon>
        <taxon>Actinomycetota</taxon>
        <taxon>Actinomycetes</taxon>
        <taxon>Micrococcales</taxon>
        <taxon>Microbacteriaceae</taxon>
        <taxon>Naasia</taxon>
    </lineage>
</organism>
<accession>A0A4S4FJ15</accession>
<sequence length="389" mass="40661">MRTFRNGVLLAAVMTLVVGLTGCSSDTGDGGGSTDGVTYPDADGKCAVDPRDGVDYASANDYISYFEEESDGLPVTEPLAEPIDPSTTVAYLDNGSAVSAIIYSSLEQAATTAGVQLSRVDTGLDAQSINSAVSTVVENAPDILIAAAVDATFFQSQLDALKAAGTTIVYAGSSNADQFGLLDSQSGLGASKINGQVLGAAAIALTCGTGKNFVFYNIPELSFSAIQLDAAKTYLADACPDCTLRTVDIPVTTMDTTAGDAVVSDLQAHPETDFFITVADQIQIGLKGKMDLAGIDVPGMGQSSLPPNVEQIASGLQAAGFAVDYNEYTWFMLDEGLRRAQGMDVVYDDWKPWVKAISRVLTKSTAGDYPQGFVAYPDMASDFATLWGK</sequence>